<comment type="caution">
    <text evidence="3">The sequence shown here is derived from an EMBL/GenBank/DDBJ whole genome shotgun (WGS) entry which is preliminary data.</text>
</comment>
<evidence type="ECO:0000313" key="4">
    <source>
        <dbReference type="Proteomes" id="UP001596472"/>
    </source>
</evidence>
<accession>A0ABW2L0Z1</accession>
<feature type="region of interest" description="Disordered" evidence="1">
    <location>
        <begin position="1"/>
        <end position="50"/>
    </location>
</feature>
<evidence type="ECO:0000313" key="3">
    <source>
        <dbReference type="EMBL" id="MFC7335982.1"/>
    </source>
</evidence>
<name>A0ABW2L0Z1_9BACT</name>
<dbReference type="RefSeq" id="WP_379708640.1">
    <property type="nucleotide sequence ID" value="NZ_JBHTBS010000001.1"/>
</dbReference>
<keyword evidence="4" id="KW-1185">Reference proteome</keyword>
<dbReference type="Pfam" id="PF13488">
    <property type="entry name" value="Gly-zipper_Omp"/>
    <property type="match status" value="1"/>
</dbReference>
<evidence type="ECO:0000259" key="2">
    <source>
        <dbReference type="Pfam" id="PF13488"/>
    </source>
</evidence>
<dbReference type="Proteomes" id="UP001596472">
    <property type="component" value="Unassembled WGS sequence"/>
</dbReference>
<feature type="region of interest" description="Disordered" evidence="1">
    <location>
        <begin position="147"/>
        <end position="171"/>
    </location>
</feature>
<protein>
    <submittedName>
        <fullName evidence="3">Glycine zipper domain-containing protein</fullName>
    </submittedName>
</protein>
<reference evidence="4" key="1">
    <citation type="journal article" date="2019" name="Int. J. Syst. Evol. Microbiol.">
        <title>The Global Catalogue of Microorganisms (GCM) 10K type strain sequencing project: providing services to taxonomists for standard genome sequencing and annotation.</title>
        <authorList>
            <consortium name="The Broad Institute Genomics Platform"/>
            <consortium name="The Broad Institute Genome Sequencing Center for Infectious Disease"/>
            <person name="Wu L."/>
            <person name="Ma J."/>
        </authorList>
    </citation>
    <scope>NUCLEOTIDE SEQUENCE [LARGE SCALE GENOMIC DNA]</scope>
    <source>
        <strain evidence="4">CGMCC 4.1467</strain>
    </source>
</reference>
<sequence>MKKDHLSKRDEDARNEDPITGEPGSHPVGVGVGTAGGAATGAAIGAAGGPAGAAVGALVGGIAGAYTGKGIAEELDPTLEEDYWRKNHSSQDWANDPDNTYDDYEPAYRYGYTQAAARRSKWDENESELEKDWDQFKGKSRLKWEKAKQATRASWHRIESKLPGDADGDGI</sequence>
<feature type="compositionally biased region" description="Basic and acidic residues" evidence="1">
    <location>
        <begin position="1"/>
        <end position="17"/>
    </location>
</feature>
<gene>
    <name evidence="3" type="ORF">ACFQY0_02230</name>
</gene>
<feature type="domain" description="Glycine zipper" evidence="2">
    <location>
        <begin position="32"/>
        <end position="73"/>
    </location>
</feature>
<organism evidence="3 4">
    <name type="scientific">Haloferula chungangensis</name>
    <dbReference type="NCBI Taxonomy" id="1048331"/>
    <lineage>
        <taxon>Bacteria</taxon>
        <taxon>Pseudomonadati</taxon>
        <taxon>Verrucomicrobiota</taxon>
        <taxon>Verrucomicrobiia</taxon>
        <taxon>Verrucomicrobiales</taxon>
        <taxon>Verrucomicrobiaceae</taxon>
        <taxon>Haloferula</taxon>
    </lineage>
</organism>
<dbReference type="InterPro" id="IPR039567">
    <property type="entry name" value="Gly-zipper"/>
</dbReference>
<evidence type="ECO:0000256" key="1">
    <source>
        <dbReference type="SAM" id="MobiDB-lite"/>
    </source>
</evidence>
<feature type="compositionally biased region" description="Gly residues" evidence="1">
    <location>
        <begin position="30"/>
        <end position="39"/>
    </location>
</feature>
<dbReference type="EMBL" id="JBHTBS010000001">
    <property type="protein sequence ID" value="MFC7335982.1"/>
    <property type="molecule type" value="Genomic_DNA"/>
</dbReference>
<proteinExistence type="predicted"/>